<reference evidence="2 3" key="1">
    <citation type="submission" date="2019-03" db="EMBL/GenBank/DDBJ databases">
        <title>First draft genome of Liparis tanakae, snailfish: a comprehensive survey of snailfish specific genes.</title>
        <authorList>
            <person name="Kim W."/>
            <person name="Song I."/>
            <person name="Jeong J.-H."/>
            <person name="Kim D."/>
            <person name="Kim S."/>
            <person name="Ryu S."/>
            <person name="Song J.Y."/>
            <person name="Lee S.K."/>
        </authorList>
    </citation>
    <scope>NUCLEOTIDE SEQUENCE [LARGE SCALE GENOMIC DNA]</scope>
    <source>
        <tissue evidence="2">Muscle</tissue>
    </source>
</reference>
<feature type="compositionally biased region" description="Polar residues" evidence="1">
    <location>
        <begin position="322"/>
        <end position="334"/>
    </location>
</feature>
<name>A0A4Z2FC60_9TELE</name>
<comment type="caution">
    <text evidence="2">The sequence shown here is derived from an EMBL/GenBank/DDBJ whole genome shotgun (WGS) entry which is preliminary data.</text>
</comment>
<feature type="compositionally biased region" description="Low complexity" evidence="1">
    <location>
        <begin position="336"/>
        <end position="353"/>
    </location>
</feature>
<sequence>MFSPRLAYFISSTLSLSCAARTRAGTAASVMALFLSSRVLRVLLVLTAPHRSWTPASVSPVISTLPGKRREGVRRSADEERLGLLVFLVAMTSLQLLQQTAGMRHGVPEVFHAPVAHGVQTHSQGRQSGGAPPQHRAQLLEDRLRQPAPLQAAERERPSTFLNSECPEHRAADRASAEAVVKSQKYILELLESAERTLQRSAQPHEAPVPDLIEPHFQHAQLGGARGHEGRQGPAARLVCESGAEGVERLVSEGALRELQLLGGASAEGRGQRTAGASVSACAPVRRPVRYRFKHSTPPSRETTSIRKQRRWRSLRHPASASRESLLNQRSKSAMRSAFGAPSAASSGRRPSGCESPDRKTSRNSARPSCFANVSSTPPGDGAGSHRKAAAKKNSCIEREWKEKTRRPPPSSTRRNAAASLRNGPKPKESISSSAQLESGPTRQRDAASPRAESSARPRAAFSRSARVRRTRTPTYSCESVSGSSAPASIRGS</sequence>
<evidence type="ECO:0000313" key="3">
    <source>
        <dbReference type="Proteomes" id="UP000314294"/>
    </source>
</evidence>
<evidence type="ECO:0000256" key="1">
    <source>
        <dbReference type="SAM" id="MobiDB-lite"/>
    </source>
</evidence>
<dbReference type="EMBL" id="SRLO01001369">
    <property type="protein sequence ID" value="TNN38470.1"/>
    <property type="molecule type" value="Genomic_DNA"/>
</dbReference>
<evidence type="ECO:0000313" key="2">
    <source>
        <dbReference type="EMBL" id="TNN38470.1"/>
    </source>
</evidence>
<gene>
    <name evidence="2" type="ORF">EYF80_051372</name>
</gene>
<feature type="compositionally biased region" description="Polar residues" evidence="1">
    <location>
        <begin position="430"/>
        <end position="442"/>
    </location>
</feature>
<accession>A0A4Z2FC60</accession>
<feature type="compositionally biased region" description="Polar residues" evidence="1">
    <location>
        <begin position="476"/>
        <end position="493"/>
    </location>
</feature>
<dbReference type="AlphaFoldDB" id="A0A4Z2FC60"/>
<protein>
    <submittedName>
        <fullName evidence="2">Uncharacterized protein</fullName>
    </submittedName>
</protein>
<dbReference type="PROSITE" id="PS51257">
    <property type="entry name" value="PROKAR_LIPOPROTEIN"/>
    <property type="match status" value="1"/>
</dbReference>
<proteinExistence type="predicted"/>
<dbReference type="Proteomes" id="UP000314294">
    <property type="component" value="Unassembled WGS sequence"/>
</dbReference>
<feature type="compositionally biased region" description="Polar residues" evidence="1">
    <location>
        <begin position="363"/>
        <end position="378"/>
    </location>
</feature>
<keyword evidence="3" id="KW-1185">Reference proteome</keyword>
<feature type="compositionally biased region" description="Basic residues" evidence="1">
    <location>
        <begin position="307"/>
        <end position="316"/>
    </location>
</feature>
<organism evidence="2 3">
    <name type="scientific">Liparis tanakae</name>
    <name type="common">Tanaka's snailfish</name>
    <dbReference type="NCBI Taxonomy" id="230148"/>
    <lineage>
        <taxon>Eukaryota</taxon>
        <taxon>Metazoa</taxon>
        <taxon>Chordata</taxon>
        <taxon>Craniata</taxon>
        <taxon>Vertebrata</taxon>
        <taxon>Euteleostomi</taxon>
        <taxon>Actinopterygii</taxon>
        <taxon>Neopterygii</taxon>
        <taxon>Teleostei</taxon>
        <taxon>Neoteleostei</taxon>
        <taxon>Acanthomorphata</taxon>
        <taxon>Eupercaria</taxon>
        <taxon>Perciformes</taxon>
        <taxon>Cottioidei</taxon>
        <taxon>Cottales</taxon>
        <taxon>Liparidae</taxon>
        <taxon>Liparis</taxon>
    </lineage>
</organism>
<feature type="region of interest" description="Disordered" evidence="1">
    <location>
        <begin position="290"/>
        <end position="493"/>
    </location>
</feature>
<feature type="compositionally biased region" description="Low complexity" evidence="1">
    <location>
        <begin position="449"/>
        <end position="465"/>
    </location>
</feature>